<feature type="compositionally biased region" description="Low complexity" evidence="5">
    <location>
        <begin position="1"/>
        <end position="11"/>
    </location>
</feature>
<organism evidence="7 8">
    <name type="scientific">Ostreobium quekettii</name>
    <dbReference type="NCBI Taxonomy" id="121088"/>
    <lineage>
        <taxon>Eukaryota</taxon>
        <taxon>Viridiplantae</taxon>
        <taxon>Chlorophyta</taxon>
        <taxon>core chlorophytes</taxon>
        <taxon>Ulvophyceae</taxon>
        <taxon>TCBD clade</taxon>
        <taxon>Bryopsidales</taxon>
        <taxon>Ostreobineae</taxon>
        <taxon>Ostreobiaceae</taxon>
        <taxon>Ostreobium</taxon>
    </lineage>
</organism>
<feature type="domain" description="UBC core" evidence="6">
    <location>
        <begin position="26"/>
        <end position="172"/>
    </location>
</feature>
<accession>A0A8S1IS41</accession>
<keyword evidence="4" id="KW-0067">ATP-binding</keyword>
<feature type="active site" description="Glycyl thioester intermediate" evidence="3">
    <location>
        <position position="110"/>
    </location>
</feature>
<name>A0A8S1IS41_9CHLO</name>
<keyword evidence="2 4" id="KW-0833">Ubl conjugation pathway</keyword>
<evidence type="ECO:0000256" key="2">
    <source>
        <dbReference type="ARBA" id="ARBA00022786"/>
    </source>
</evidence>
<dbReference type="Gene3D" id="3.10.110.10">
    <property type="entry name" value="Ubiquitin Conjugating Enzyme"/>
    <property type="match status" value="1"/>
</dbReference>
<feature type="region of interest" description="Disordered" evidence="5">
    <location>
        <begin position="1"/>
        <end position="28"/>
    </location>
</feature>
<dbReference type="InterPro" id="IPR000608">
    <property type="entry name" value="UBC"/>
</dbReference>
<dbReference type="AlphaFoldDB" id="A0A8S1IS41"/>
<dbReference type="FunFam" id="3.10.110.10:FF:000002">
    <property type="entry name" value="Ubiquitin-conjugating enzyme E2 D3"/>
    <property type="match status" value="1"/>
</dbReference>
<dbReference type="Proteomes" id="UP000708148">
    <property type="component" value="Unassembled WGS sequence"/>
</dbReference>
<evidence type="ECO:0000256" key="1">
    <source>
        <dbReference type="ARBA" id="ARBA00022679"/>
    </source>
</evidence>
<comment type="caution">
    <text evidence="7">The sequence shown here is derived from an EMBL/GenBank/DDBJ whole genome shotgun (WGS) entry which is preliminary data.</text>
</comment>
<protein>
    <recommendedName>
        <fullName evidence="6">UBC core domain-containing protein</fullName>
    </recommendedName>
</protein>
<dbReference type="PROSITE" id="PS50127">
    <property type="entry name" value="UBC_2"/>
    <property type="match status" value="1"/>
</dbReference>
<dbReference type="Pfam" id="PF00179">
    <property type="entry name" value="UQ_con"/>
    <property type="match status" value="1"/>
</dbReference>
<evidence type="ECO:0000256" key="4">
    <source>
        <dbReference type="RuleBase" id="RU362109"/>
    </source>
</evidence>
<dbReference type="GO" id="GO:0016740">
    <property type="term" value="F:transferase activity"/>
    <property type="evidence" value="ECO:0007669"/>
    <property type="project" value="UniProtKB-KW"/>
</dbReference>
<dbReference type="CDD" id="cd23793">
    <property type="entry name" value="UBCc_UBE2E"/>
    <property type="match status" value="1"/>
</dbReference>
<dbReference type="GO" id="GO:0005524">
    <property type="term" value="F:ATP binding"/>
    <property type="evidence" value="ECO:0007669"/>
    <property type="project" value="UniProtKB-UniRule"/>
</dbReference>
<reference evidence="7" key="1">
    <citation type="submission" date="2020-12" db="EMBL/GenBank/DDBJ databases">
        <authorList>
            <person name="Iha C."/>
        </authorList>
    </citation>
    <scope>NUCLEOTIDE SEQUENCE</scope>
</reference>
<keyword evidence="8" id="KW-1185">Reference proteome</keyword>
<dbReference type="OrthoDB" id="7851174at2759"/>
<dbReference type="InterPro" id="IPR016135">
    <property type="entry name" value="UBQ-conjugating_enzyme/RWD"/>
</dbReference>
<gene>
    <name evidence="7" type="ORF">OSTQU699_LOCUS1979</name>
</gene>
<dbReference type="PROSITE" id="PS00183">
    <property type="entry name" value="UBC_1"/>
    <property type="match status" value="1"/>
</dbReference>
<evidence type="ECO:0000256" key="3">
    <source>
        <dbReference type="PROSITE-ProRule" id="PRU10133"/>
    </source>
</evidence>
<evidence type="ECO:0000259" key="6">
    <source>
        <dbReference type="PROSITE" id="PS50127"/>
    </source>
</evidence>
<dbReference type="SUPFAM" id="SSF54495">
    <property type="entry name" value="UBC-like"/>
    <property type="match status" value="1"/>
</dbReference>
<dbReference type="EMBL" id="CAJHUC010000514">
    <property type="protein sequence ID" value="CAD7696618.1"/>
    <property type="molecule type" value="Genomic_DNA"/>
</dbReference>
<proteinExistence type="inferred from homology"/>
<evidence type="ECO:0000313" key="7">
    <source>
        <dbReference type="EMBL" id="CAD7696618.1"/>
    </source>
</evidence>
<dbReference type="InterPro" id="IPR023313">
    <property type="entry name" value="UBQ-conjugating_AS"/>
</dbReference>
<evidence type="ECO:0000256" key="5">
    <source>
        <dbReference type="SAM" id="MobiDB-lite"/>
    </source>
</evidence>
<keyword evidence="4" id="KW-0547">Nucleotide-binding</keyword>
<keyword evidence="1" id="KW-0808">Transferase</keyword>
<dbReference type="SMART" id="SM00212">
    <property type="entry name" value="UBCc"/>
    <property type="match status" value="1"/>
</dbReference>
<evidence type="ECO:0000313" key="8">
    <source>
        <dbReference type="Proteomes" id="UP000708148"/>
    </source>
</evidence>
<dbReference type="PANTHER" id="PTHR24068">
    <property type="entry name" value="UBIQUITIN-CONJUGATING ENZYME E2"/>
    <property type="match status" value="1"/>
</dbReference>
<comment type="similarity">
    <text evidence="4">Belongs to the ubiquitin-conjugating enzyme family.</text>
</comment>
<sequence length="173" mass="18891">MPRGSAASASADDGRGDRPAPTAGSPSLRRIQKELAEVSLDPPANCTAGPKDDNLYEWVSSIKGPEGTPYAGGLFFLDITFPTDYPFRAPKVVFKTRIYHCNVNNSGHICLDVLKDQWSPALTVGKILLSVSALLSEPNPHDPLVPNIAQELLTDKEEHDRMAAEWTKRYAMS</sequence>